<dbReference type="PANTHER" id="PTHR20275">
    <property type="entry name" value="NAD KINASE"/>
    <property type="match status" value="1"/>
</dbReference>
<keyword evidence="7" id="KW-1185">Reference proteome</keyword>
<dbReference type="Pfam" id="PF01513">
    <property type="entry name" value="NAD_kinase"/>
    <property type="match status" value="1"/>
</dbReference>
<feature type="non-terminal residue" evidence="6">
    <location>
        <position position="372"/>
    </location>
</feature>
<evidence type="ECO:0000256" key="5">
    <source>
        <dbReference type="ARBA" id="ARBA00023027"/>
    </source>
</evidence>
<dbReference type="OrthoDB" id="24581at2759"/>
<name>A0A5J5FAX7_9PEZI</name>
<comment type="caution">
    <text evidence="6">The sequence shown here is derived from an EMBL/GenBank/DDBJ whole genome shotgun (WGS) entry which is preliminary data.</text>
</comment>
<keyword evidence="5" id="KW-0520">NAD</keyword>
<evidence type="ECO:0000256" key="3">
    <source>
        <dbReference type="ARBA" id="ARBA00022777"/>
    </source>
</evidence>
<sequence length="372" mass="41405">MTRSQLHDMVLGLREMGRKYANIHLHVKVREVFIVTKPWDKSLVVQTKILAKWLLENGYNVYVYVQKDFETNPGFMGVEKEAALDIKADQPGGKLGYWTPEMCATRPGGFDFVLTLGGDGTVLYASWLFQKVVPPVLSFALGSLGFLTKFNFDDHPKTLSRIFGEDGVTVSLRVRFEGSIMRSIPRPDGQSDAERSLHDELVNPDQDVDTHHPDGTCTVLNEVVVDRGPNPTMSTVELYANDEFLTPVAADGVCIATPTGSTAYSLAAGGSLCHPALPGMLVSVICAHSLTFRPLILPDSMVLRVGVPYNARNSAWVSFDGKKRTELRQGDYVTVVTSQYPLPTVQYRMDNKDWFDSIRRTMNWGDRVQQKA</sequence>
<dbReference type="InParanoid" id="A0A5J5FAX7"/>
<evidence type="ECO:0000313" key="7">
    <source>
        <dbReference type="Proteomes" id="UP000326924"/>
    </source>
</evidence>
<gene>
    <name evidence="6" type="ORF">FN846DRAFT_753535</name>
</gene>
<protein>
    <submittedName>
        <fullName evidence="6">ATP-NAD kinase-like domain-containing protein</fullName>
    </submittedName>
</protein>
<accession>A0A5J5FAX7</accession>
<dbReference type="Gene3D" id="3.40.50.10330">
    <property type="entry name" value="Probable inorganic polyphosphate/atp-NAD kinase, domain 1"/>
    <property type="match status" value="1"/>
</dbReference>
<comment type="similarity">
    <text evidence="1">Belongs to the NAD kinase family.</text>
</comment>
<keyword evidence="4" id="KW-0521">NADP</keyword>
<dbReference type="HAMAP" id="MF_00361">
    <property type="entry name" value="NAD_kinase"/>
    <property type="match status" value="1"/>
</dbReference>
<evidence type="ECO:0000313" key="6">
    <source>
        <dbReference type="EMBL" id="KAA8914814.1"/>
    </source>
</evidence>
<evidence type="ECO:0000256" key="1">
    <source>
        <dbReference type="ARBA" id="ARBA00010995"/>
    </source>
</evidence>
<keyword evidence="2" id="KW-0808">Transferase</keyword>
<keyword evidence="3 6" id="KW-0418">Kinase</keyword>
<dbReference type="PANTHER" id="PTHR20275:SF11">
    <property type="entry name" value="KINASE, PUTATIVE (AFU_ORTHOLOGUE AFUA_5G12870)-RELATED"/>
    <property type="match status" value="1"/>
</dbReference>
<dbReference type="InterPro" id="IPR016064">
    <property type="entry name" value="NAD/diacylglycerol_kinase_sf"/>
</dbReference>
<reference evidence="6 7" key="1">
    <citation type="submission" date="2019-09" db="EMBL/GenBank/DDBJ databases">
        <title>Draft genome of the ectomycorrhizal ascomycete Sphaerosporella brunnea.</title>
        <authorList>
            <consortium name="DOE Joint Genome Institute"/>
            <person name="Benucci G.M."/>
            <person name="Marozzi G."/>
            <person name="Antonielli L."/>
            <person name="Sanchez S."/>
            <person name="Marco P."/>
            <person name="Wang X."/>
            <person name="Falini L.B."/>
            <person name="Barry K."/>
            <person name="Haridas S."/>
            <person name="Lipzen A."/>
            <person name="Labutti K."/>
            <person name="Grigoriev I.V."/>
            <person name="Murat C."/>
            <person name="Martin F."/>
            <person name="Albertini E."/>
            <person name="Donnini D."/>
            <person name="Bonito G."/>
        </authorList>
    </citation>
    <scope>NUCLEOTIDE SEQUENCE [LARGE SCALE GENOMIC DNA]</scope>
    <source>
        <strain evidence="6 7">Sb_GMNB300</strain>
    </source>
</reference>
<dbReference type="Pfam" id="PF20143">
    <property type="entry name" value="NAD_kinase_C"/>
    <property type="match status" value="1"/>
</dbReference>
<dbReference type="AlphaFoldDB" id="A0A5J5FAX7"/>
<dbReference type="Proteomes" id="UP000326924">
    <property type="component" value="Unassembled WGS sequence"/>
</dbReference>
<dbReference type="GO" id="GO:0003951">
    <property type="term" value="F:NAD+ kinase activity"/>
    <property type="evidence" value="ECO:0007669"/>
    <property type="project" value="InterPro"/>
</dbReference>
<dbReference type="GO" id="GO:0019674">
    <property type="term" value="P:NAD+ metabolic process"/>
    <property type="evidence" value="ECO:0007669"/>
    <property type="project" value="InterPro"/>
</dbReference>
<dbReference type="Gene3D" id="2.60.200.30">
    <property type="entry name" value="Probable inorganic polyphosphate/atp-NAD kinase, domain 2"/>
    <property type="match status" value="1"/>
</dbReference>
<dbReference type="InterPro" id="IPR002504">
    <property type="entry name" value="NADK"/>
</dbReference>
<dbReference type="SUPFAM" id="SSF111331">
    <property type="entry name" value="NAD kinase/diacylglycerol kinase-like"/>
    <property type="match status" value="1"/>
</dbReference>
<dbReference type="InterPro" id="IPR017437">
    <property type="entry name" value="ATP-NAD_kinase_PpnK-typ_C"/>
</dbReference>
<dbReference type="InterPro" id="IPR017438">
    <property type="entry name" value="ATP-NAD_kinase_N"/>
</dbReference>
<organism evidence="6 7">
    <name type="scientific">Sphaerosporella brunnea</name>
    <dbReference type="NCBI Taxonomy" id="1250544"/>
    <lineage>
        <taxon>Eukaryota</taxon>
        <taxon>Fungi</taxon>
        <taxon>Dikarya</taxon>
        <taxon>Ascomycota</taxon>
        <taxon>Pezizomycotina</taxon>
        <taxon>Pezizomycetes</taxon>
        <taxon>Pezizales</taxon>
        <taxon>Pyronemataceae</taxon>
        <taxon>Sphaerosporella</taxon>
    </lineage>
</organism>
<dbReference type="EMBL" id="VXIS01000002">
    <property type="protein sequence ID" value="KAA8914814.1"/>
    <property type="molecule type" value="Genomic_DNA"/>
</dbReference>
<dbReference type="GO" id="GO:0006741">
    <property type="term" value="P:NADP+ biosynthetic process"/>
    <property type="evidence" value="ECO:0007669"/>
    <property type="project" value="InterPro"/>
</dbReference>
<proteinExistence type="inferred from homology"/>
<evidence type="ECO:0000256" key="4">
    <source>
        <dbReference type="ARBA" id="ARBA00022857"/>
    </source>
</evidence>
<evidence type="ECO:0000256" key="2">
    <source>
        <dbReference type="ARBA" id="ARBA00022679"/>
    </source>
</evidence>